<dbReference type="Proteomes" id="UP000324705">
    <property type="component" value="Chromosome 3A"/>
</dbReference>
<sequence>MYEATVDGKRCVALRKTMDGAYTMYKALLEFTHPNILKPVGIWEDPHCHDVAYIVFRGVDGTMEQLGGQTMFEEGDPYNGFSEHGFKMFRAIFSTIDHVNSHYAGEGTSSARNTQRELMQIRLDPPNIYYKMVDGEPLVLLGNMDIYYQGANGLKATHWNEIGGCLNSLFGHGNQASMELRELARFLMQGTVSYDDLLWQPGLWNANTKMEFIREIHFMVDMDRDAKNKLPYAQTEKGGQLMREPSLGLIHLMREFTKPKDENNIEREHKDNNLLHSVLFLRNKIVAHYDDEYKGFSGQKEKIGTTKAQIERYVQHSKGDYMILLARAIKKLRWFDSSPLLRGETDYMRGFYKIRISEGKEKGKAKH</sequence>
<gene>
    <name evidence="1" type="ORF">TRITD_3Av1G246720</name>
</gene>
<evidence type="ECO:0000313" key="1">
    <source>
        <dbReference type="EMBL" id="VAH68005.1"/>
    </source>
</evidence>
<reference evidence="1 2" key="1">
    <citation type="submission" date="2017-09" db="EMBL/GenBank/DDBJ databases">
        <authorList>
            <consortium name="International Durum Wheat Genome Sequencing Consortium (IDWGSC)"/>
            <person name="Milanesi L."/>
        </authorList>
    </citation>
    <scope>NUCLEOTIDE SEQUENCE [LARGE SCALE GENOMIC DNA]</scope>
    <source>
        <strain evidence="2">cv. Svevo</strain>
    </source>
</reference>
<dbReference type="AlphaFoldDB" id="A0A9R0RW85"/>
<proteinExistence type="predicted"/>
<evidence type="ECO:0000313" key="2">
    <source>
        <dbReference type="Proteomes" id="UP000324705"/>
    </source>
</evidence>
<dbReference type="EMBL" id="LT934115">
    <property type="protein sequence ID" value="VAH68005.1"/>
    <property type="molecule type" value="Genomic_DNA"/>
</dbReference>
<accession>A0A9R0RW85</accession>
<organism evidence="1 2">
    <name type="scientific">Triticum turgidum subsp. durum</name>
    <name type="common">Durum wheat</name>
    <name type="synonym">Triticum durum</name>
    <dbReference type="NCBI Taxonomy" id="4567"/>
    <lineage>
        <taxon>Eukaryota</taxon>
        <taxon>Viridiplantae</taxon>
        <taxon>Streptophyta</taxon>
        <taxon>Embryophyta</taxon>
        <taxon>Tracheophyta</taxon>
        <taxon>Spermatophyta</taxon>
        <taxon>Magnoliopsida</taxon>
        <taxon>Liliopsida</taxon>
        <taxon>Poales</taxon>
        <taxon>Poaceae</taxon>
        <taxon>BOP clade</taxon>
        <taxon>Pooideae</taxon>
        <taxon>Triticodae</taxon>
        <taxon>Triticeae</taxon>
        <taxon>Triticinae</taxon>
        <taxon>Triticum</taxon>
    </lineage>
</organism>
<dbReference type="Gramene" id="TRITD3Av1G246720.1">
    <property type="protein sequence ID" value="TRITD3Av1G246720.1"/>
    <property type="gene ID" value="TRITD3Av1G246720"/>
</dbReference>
<dbReference type="OMA" id="EIFWLID"/>
<protein>
    <submittedName>
        <fullName evidence="1">Uncharacterized protein</fullName>
    </submittedName>
</protein>
<keyword evidence="2" id="KW-1185">Reference proteome</keyword>
<name>A0A9R0RW85_TRITD</name>